<dbReference type="EMBL" id="CP059269">
    <property type="protein sequence ID" value="QLQ79932.1"/>
    <property type="molecule type" value="Genomic_DNA"/>
</dbReference>
<sequence length="318" mass="37146">MMLLRRGFQTTVKTCARTRYTKPKPKPKPRERVNLPSQRTHHDNDLRITAPVPPTVENIKCPDDHPLWQFFADKKFMRTAEELDSSSRPWSIPELRRKSFEDLHSLWYTCLKERNILARENHLLKNSVEGHQGQYEELSEKIRTTMWRIKHVLSERDWAFKIAREEFASEKEAFIAEFEREFLEAPQEEDEEIFERLQRFQKAVFGISEFIDENRVDRAFVDGLKFVANLKLKKFAARDDSIKSFLEDTPEKAIVDAGEAFVLFTAENNLNEMKEACSAVRGLREEGNSVSRYVELDTVSKYVKQLAQAQAAKQPTSS</sequence>
<dbReference type="InterPro" id="IPR038340">
    <property type="entry name" value="MRP-L47_sf"/>
</dbReference>
<organism evidence="9 10">
    <name type="scientific">Torulaspora globosa</name>
    <dbReference type="NCBI Taxonomy" id="48254"/>
    <lineage>
        <taxon>Eukaryota</taxon>
        <taxon>Fungi</taxon>
        <taxon>Dikarya</taxon>
        <taxon>Ascomycota</taxon>
        <taxon>Saccharomycotina</taxon>
        <taxon>Saccharomycetes</taxon>
        <taxon>Saccharomycetales</taxon>
        <taxon>Saccharomycetaceae</taxon>
        <taxon>Torulaspora</taxon>
    </lineage>
</organism>
<evidence type="ECO:0000256" key="5">
    <source>
        <dbReference type="ARBA" id="ARBA00023274"/>
    </source>
</evidence>
<comment type="subcellular location">
    <subcellularLocation>
        <location evidence="1">Mitochondrion</location>
    </subcellularLocation>
</comment>
<dbReference type="Gene3D" id="6.10.330.20">
    <property type="match status" value="1"/>
</dbReference>
<proteinExistence type="inferred from homology"/>
<keyword evidence="10" id="KW-1185">Reference proteome</keyword>
<dbReference type="InterPro" id="IPR010729">
    <property type="entry name" value="Ribosomal_uL29_mit"/>
</dbReference>
<protein>
    <recommendedName>
        <fullName evidence="6">Large ribosomal subunit protein uL29m</fullName>
    </recommendedName>
    <alternativeName>
        <fullName evidence="7">54S ribosomal protein L4, mitochondrial</fullName>
    </alternativeName>
</protein>
<dbReference type="GO" id="GO:0032543">
    <property type="term" value="P:mitochondrial translation"/>
    <property type="evidence" value="ECO:0007669"/>
    <property type="project" value="TreeGrafter"/>
</dbReference>
<gene>
    <name evidence="9" type="ORF">HG537_0C05810</name>
</gene>
<keyword evidence="4" id="KW-0496">Mitochondrion</keyword>
<keyword evidence="5" id="KW-0687">Ribonucleoprotein</keyword>
<dbReference type="AlphaFoldDB" id="A0A7H9HU97"/>
<evidence type="ECO:0000256" key="3">
    <source>
        <dbReference type="ARBA" id="ARBA00022980"/>
    </source>
</evidence>
<dbReference type="GO" id="GO:0005762">
    <property type="term" value="C:mitochondrial large ribosomal subunit"/>
    <property type="evidence" value="ECO:0007669"/>
    <property type="project" value="TreeGrafter"/>
</dbReference>
<accession>A0A7H9HU97</accession>
<dbReference type="Gene3D" id="6.10.140.1190">
    <property type="match status" value="1"/>
</dbReference>
<dbReference type="PANTHER" id="PTHR21183">
    <property type="entry name" value="RIBOSOMAL PROTEIN L47, MITOCHONDRIAL-RELATED"/>
    <property type="match status" value="1"/>
</dbReference>
<evidence type="ECO:0000313" key="9">
    <source>
        <dbReference type="EMBL" id="QLQ79932.1"/>
    </source>
</evidence>
<keyword evidence="3" id="KW-0689">Ribosomal protein</keyword>
<evidence type="ECO:0000256" key="1">
    <source>
        <dbReference type="ARBA" id="ARBA00004173"/>
    </source>
</evidence>
<evidence type="ECO:0000313" key="10">
    <source>
        <dbReference type="Proteomes" id="UP000510647"/>
    </source>
</evidence>
<evidence type="ECO:0000256" key="4">
    <source>
        <dbReference type="ARBA" id="ARBA00023128"/>
    </source>
</evidence>
<reference evidence="9 10" key="1">
    <citation type="submission" date="2020-06" db="EMBL/GenBank/DDBJ databases">
        <title>The yeast mating-type switching endonuclease HO is a domesticated member of an unorthodox homing genetic element family.</title>
        <authorList>
            <person name="Coughlan A.Y."/>
            <person name="Lombardi L."/>
            <person name="Braun-Galleani S."/>
            <person name="Martos A.R."/>
            <person name="Galeote V."/>
            <person name="Bigey F."/>
            <person name="Dequin S."/>
            <person name="Byrne K.P."/>
            <person name="Wolfe K.H."/>
        </authorList>
    </citation>
    <scope>NUCLEOTIDE SEQUENCE [LARGE SCALE GENOMIC DNA]</scope>
    <source>
        <strain evidence="9 10">CBS2947</strain>
    </source>
</reference>
<dbReference type="GO" id="GO:0003735">
    <property type="term" value="F:structural constituent of ribosome"/>
    <property type="evidence" value="ECO:0007669"/>
    <property type="project" value="InterPro"/>
</dbReference>
<dbReference type="PANTHER" id="PTHR21183:SF18">
    <property type="entry name" value="LARGE RIBOSOMAL SUBUNIT PROTEIN UL29M"/>
    <property type="match status" value="1"/>
</dbReference>
<dbReference type="OrthoDB" id="270763at2759"/>
<name>A0A7H9HU97_9SACH</name>
<evidence type="ECO:0000256" key="7">
    <source>
        <dbReference type="ARBA" id="ARBA00035399"/>
    </source>
</evidence>
<evidence type="ECO:0000256" key="6">
    <source>
        <dbReference type="ARBA" id="ARBA00035289"/>
    </source>
</evidence>
<comment type="similarity">
    <text evidence="2">Belongs to the universal ribosomal protein uL29 family.</text>
</comment>
<dbReference type="Pfam" id="PF06984">
    <property type="entry name" value="MRP-L47"/>
    <property type="match status" value="1"/>
</dbReference>
<evidence type="ECO:0000256" key="2">
    <source>
        <dbReference type="ARBA" id="ARBA00009254"/>
    </source>
</evidence>
<dbReference type="Proteomes" id="UP000510647">
    <property type="component" value="Chromosome 3"/>
</dbReference>
<evidence type="ECO:0000256" key="8">
    <source>
        <dbReference type="SAM" id="MobiDB-lite"/>
    </source>
</evidence>
<feature type="region of interest" description="Disordered" evidence="8">
    <location>
        <begin position="18"/>
        <end position="48"/>
    </location>
</feature>